<dbReference type="EMBL" id="JADGJD010001589">
    <property type="protein sequence ID" value="KAJ3040020.1"/>
    <property type="molecule type" value="Genomic_DNA"/>
</dbReference>
<name>A0AAD5S563_9FUNG</name>
<proteinExistence type="predicted"/>
<gene>
    <name evidence="3" type="ORF">HK097_002664</name>
</gene>
<organism evidence="3 4">
    <name type="scientific">Rhizophlyctis rosea</name>
    <dbReference type="NCBI Taxonomy" id="64517"/>
    <lineage>
        <taxon>Eukaryota</taxon>
        <taxon>Fungi</taxon>
        <taxon>Fungi incertae sedis</taxon>
        <taxon>Chytridiomycota</taxon>
        <taxon>Chytridiomycota incertae sedis</taxon>
        <taxon>Chytridiomycetes</taxon>
        <taxon>Rhizophlyctidales</taxon>
        <taxon>Rhizophlyctidaceae</taxon>
        <taxon>Rhizophlyctis</taxon>
    </lineage>
</organism>
<dbReference type="Proteomes" id="UP001212841">
    <property type="component" value="Unassembled WGS sequence"/>
</dbReference>
<keyword evidence="4" id="KW-1185">Reference proteome</keyword>
<feature type="compositionally biased region" description="Basic and acidic residues" evidence="2">
    <location>
        <begin position="181"/>
        <end position="198"/>
    </location>
</feature>
<sequence length="303" mass="35670">MPAVAILRPRDTDASSRFRVKRRVRDMRDEIAKRQRAEAVMQLLDRKRQEYREEHKKELEEHAFEAREKVKRYERRAQAARAAEEDDRHAKMEMLKSLRHRNPTYPQTHQNQIPAHWKSSWYNEIVSQAHLRLHRHCPTAEHMRLSSGLRDSREVIFGRLLTPDVKMFRKKGGENDVVDHFGEDSGRKERRENVESRRSMRGGVVREKRRRVVKKGGVGFGRRVLQRANTQAFSVIPPLPTLSKPMGLSQTAEEQWDKTVDYDVQPTDQTRLTHQYKLLRMTEAAIRNKEAVTRLLSTKPTLL</sequence>
<accession>A0AAD5S563</accession>
<reference evidence="3" key="1">
    <citation type="submission" date="2020-05" db="EMBL/GenBank/DDBJ databases">
        <title>Phylogenomic resolution of chytrid fungi.</title>
        <authorList>
            <person name="Stajich J.E."/>
            <person name="Amses K."/>
            <person name="Simmons R."/>
            <person name="Seto K."/>
            <person name="Myers J."/>
            <person name="Bonds A."/>
            <person name="Quandt C.A."/>
            <person name="Barry K."/>
            <person name="Liu P."/>
            <person name="Grigoriev I."/>
            <person name="Longcore J.E."/>
            <person name="James T.Y."/>
        </authorList>
    </citation>
    <scope>NUCLEOTIDE SEQUENCE</scope>
    <source>
        <strain evidence="3">JEL0318</strain>
    </source>
</reference>
<evidence type="ECO:0000256" key="2">
    <source>
        <dbReference type="SAM" id="MobiDB-lite"/>
    </source>
</evidence>
<feature type="region of interest" description="Disordered" evidence="2">
    <location>
        <begin position="181"/>
        <end position="202"/>
    </location>
</feature>
<feature type="coiled-coil region" evidence="1">
    <location>
        <begin position="34"/>
        <end position="83"/>
    </location>
</feature>
<dbReference type="AlphaFoldDB" id="A0AAD5S563"/>
<evidence type="ECO:0000313" key="3">
    <source>
        <dbReference type="EMBL" id="KAJ3040020.1"/>
    </source>
</evidence>
<keyword evidence="1" id="KW-0175">Coiled coil</keyword>
<evidence type="ECO:0000256" key="1">
    <source>
        <dbReference type="SAM" id="Coils"/>
    </source>
</evidence>
<comment type="caution">
    <text evidence="3">The sequence shown here is derived from an EMBL/GenBank/DDBJ whole genome shotgun (WGS) entry which is preliminary data.</text>
</comment>
<feature type="non-terminal residue" evidence="3">
    <location>
        <position position="1"/>
    </location>
</feature>
<evidence type="ECO:0000313" key="4">
    <source>
        <dbReference type="Proteomes" id="UP001212841"/>
    </source>
</evidence>
<protein>
    <submittedName>
        <fullName evidence="3">Uncharacterized protein</fullName>
    </submittedName>
</protein>